<dbReference type="Proteomes" id="UP000614200">
    <property type="component" value="Unassembled WGS sequence"/>
</dbReference>
<dbReference type="RefSeq" id="WP_194700060.1">
    <property type="nucleotide sequence ID" value="NZ_JADKNH010000001.1"/>
</dbReference>
<evidence type="ECO:0000256" key="3">
    <source>
        <dbReference type="SAM" id="SignalP"/>
    </source>
</evidence>
<dbReference type="InterPro" id="IPR003760">
    <property type="entry name" value="PnrA-like"/>
</dbReference>
<dbReference type="PROSITE" id="PS51257">
    <property type="entry name" value="PROKAR_LIPOPROTEIN"/>
    <property type="match status" value="1"/>
</dbReference>
<keyword evidence="1 3" id="KW-0732">Signal</keyword>
<evidence type="ECO:0000256" key="1">
    <source>
        <dbReference type="ARBA" id="ARBA00022729"/>
    </source>
</evidence>
<dbReference type="PANTHER" id="PTHR43208:SF1">
    <property type="entry name" value="ABC TRANSPORTER SUBSTRATE-BINDING PROTEIN"/>
    <property type="match status" value="1"/>
</dbReference>
<feature type="chain" id="PRO_5045087645" evidence="3">
    <location>
        <begin position="23"/>
        <end position="379"/>
    </location>
</feature>
<name>A0ABR9ZN18_9FIRM</name>
<feature type="compositionally biased region" description="Low complexity" evidence="2">
    <location>
        <begin position="36"/>
        <end position="47"/>
    </location>
</feature>
<keyword evidence="6" id="KW-1185">Reference proteome</keyword>
<feature type="compositionally biased region" description="Basic and acidic residues" evidence="2">
    <location>
        <begin position="23"/>
        <end position="35"/>
    </location>
</feature>
<organism evidence="5 6">
    <name type="scientific">Fusibacter ferrireducens</name>
    <dbReference type="NCBI Taxonomy" id="2785058"/>
    <lineage>
        <taxon>Bacteria</taxon>
        <taxon>Bacillati</taxon>
        <taxon>Bacillota</taxon>
        <taxon>Clostridia</taxon>
        <taxon>Eubacteriales</taxon>
        <taxon>Eubacteriales Family XII. Incertae Sedis</taxon>
        <taxon>Fusibacter</taxon>
    </lineage>
</organism>
<evidence type="ECO:0000259" key="4">
    <source>
        <dbReference type="Pfam" id="PF02608"/>
    </source>
</evidence>
<dbReference type="EMBL" id="JADKNH010000001">
    <property type="protein sequence ID" value="MBF4691829.1"/>
    <property type="molecule type" value="Genomic_DNA"/>
</dbReference>
<evidence type="ECO:0000313" key="5">
    <source>
        <dbReference type="EMBL" id="MBF4691829.1"/>
    </source>
</evidence>
<dbReference type="Gene3D" id="3.40.50.2300">
    <property type="match status" value="2"/>
</dbReference>
<dbReference type="CDD" id="cd19963">
    <property type="entry name" value="PBP1_BMP-like"/>
    <property type="match status" value="1"/>
</dbReference>
<reference evidence="5 6" key="1">
    <citation type="submission" date="2020-11" db="EMBL/GenBank/DDBJ databases">
        <title>Fusibacter basophilias sp. nov.</title>
        <authorList>
            <person name="Qiu D."/>
        </authorList>
    </citation>
    <scope>NUCLEOTIDE SEQUENCE [LARGE SCALE GENOMIC DNA]</scope>
    <source>
        <strain evidence="5 6">Q10-2</strain>
    </source>
</reference>
<proteinExistence type="predicted"/>
<protein>
    <submittedName>
        <fullName evidence="5">BMP family ABC transporter substrate-binding protein</fullName>
    </submittedName>
</protein>
<accession>A0ABR9ZN18</accession>
<comment type="caution">
    <text evidence="5">The sequence shown here is derived from an EMBL/GenBank/DDBJ whole genome shotgun (WGS) entry which is preliminary data.</text>
</comment>
<dbReference type="InterPro" id="IPR052910">
    <property type="entry name" value="ABC-Purine-Binding"/>
</dbReference>
<dbReference type="Pfam" id="PF02608">
    <property type="entry name" value="Bmp"/>
    <property type="match status" value="1"/>
</dbReference>
<sequence length="379" mass="41330">MKKILSLLVVLTLIFAMTGCSSKPDEPEKAADKPAEPSQAEAEATQTAPEDMTVGFIYVGPIGDGGYTYAHDQGRLYLEEKLGVKTIYKESVPETQEVEQEIRNMVDQGAKAIFTTSFGHMDYTEKMSKEFPDVAFFHCSGYKTTENMSNYFGRMYEARYLSGIVAGMKTQSNEIGYVAAFPIPEVIRGINAFTLGVQSVNPDAVVKVVWTSTWYDPAKEKEAAISLLDQGVDIIAQHQDTTGPQQAAEERGAFSIGYNTDMSTMAPKAYMTAPVWNWGPYYVAQVQNVLDGTFKSEAYWGGMKDDVVKLAPLTENAPAGAAEAVDAATAKILDGSLAVFAGPILNQAGEVAVEEGKTLTDEEMLNMMWFVKGVEGKIE</sequence>
<feature type="signal peptide" evidence="3">
    <location>
        <begin position="1"/>
        <end position="22"/>
    </location>
</feature>
<feature type="region of interest" description="Disordered" evidence="2">
    <location>
        <begin position="22"/>
        <end position="47"/>
    </location>
</feature>
<evidence type="ECO:0000313" key="6">
    <source>
        <dbReference type="Proteomes" id="UP000614200"/>
    </source>
</evidence>
<dbReference type="PANTHER" id="PTHR43208">
    <property type="entry name" value="ABC TRANSPORTER SUBSTRATE-BINDING PROTEIN"/>
    <property type="match status" value="1"/>
</dbReference>
<feature type="domain" description="ABC transporter substrate-binding protein PnrA-like" evidence="4">
    <location>
        <begin position="53"/>
        <end position="313"/>
    </location>
</feature>
<gene>
    <name evidence="5" type="ORF">ISU02_01800</name>
</gene>
<evidence type="ECO:0000256" key="2">
    <source>
        <dbReference type="SAM" id="MobiDB-lite"/>
    </source>
</evidence>